<proteinExistence type="predicted"/>
<dbReference type="STRING" id="150121.SAMN06296010_0899"/>
<keyword evidence="3" id="KW-0472">Membrane</keyword>
<feature type="chain" id="PRO_5038817531" evidence="7">
    <location>
        <begin position="33"/>
        <end position="202"/>
    </location>
</feature>
<dbReference type="RefSeq" id="WP_085483274.1">
    <property type="nucleotide sequence ID" value="NZ_FXAY01000001.1"/>
</dbReference>
<feature type="signal peptide" evidence="7">
    <location>
        <begin position="1"/>
        <end position="32"/>
    </location>
</feature>
<evidence type="ECO:0000256" key="3">
    <source>
        <dbReference type="ARBA" id="ARBA00023136"/>
    </source>
</evidence>
<evidence type="ECO:0000313" key="9">
    <source>
        <dbReference type="Proteomes" id="UP000193244"/>
    </source>
</evidence>
<evidence type="ECO:0000256" key="4">
    <source>
        <dbReference type="ARBA" id="ARBA00023139"/>
    </source>
</evidence>
<protein>
    <submittedName>
        <fullName evidence="8">LppP/LprE lipoprotein</fullName>
    </submittedName>
</protein>
<dbReference type="PROSITE" id="PS51257">
    <property type="entry name" value="PROKAR_LIPOPROTEIN"/>
    <property type="match status" value="1"/>
</dbReference>
<evidence type="ECO:0000313" key="8">
    <source>
        <dbReference type="EMBL" id="SMG18867.1"/>
    </source>
</evidence>
<reference evidence="9" key="1">
    <citation type="submission" date="2017-04" db="EMBL/GenBank/DDBJ databases">
        <authorList>
            <person name="Varghese N."/>
            <person name="Submissions S."/>
        </authorList>
    </citation>
    <scope>NUCLEOTIDE SEQUENCE [LARGE SCALE GENOMIC DNA]</scope>
    <source>
        <strain evidence="9">VKM Ac-2510</strain>
    </source>
</reference>
<dbReference type="OrthoDB" id="3254867at2"/>
<dbReference type="Pfam" id="PF14041">
    <property type="entry name" value="Lipoprotein_21"/>
    <property type="match status" value="1"/>
</dbReference>
<keyword evidence="9" id="KW-1185">Reference proteome</keyword>
<evidence type="ECO:0000256" key="6">
    <source>
        <dbReference type="SAM" id="MobiDB-lite"/>
    </source>
</evidence>
<accession>A0A1X7IUL4</accession>
<feature type="region of interest" description="Disordered" evidence="6">
    <location>
        <begin position="39"/>
        <end position="70"/>
    </location>
</feature>
<name>A0A1X7IUL4_9MICO</name>
<dbReference type="InterPro" id="IPR025971">
    <property type="entry name" value="LppP/LprE"/>
</dbReference>
<keyword evidence="1" id="KW-1003">Cell membrane</keyword>
<evidence type="ECO:0000256" key="7">
    <source>
        <dbReference type="SAM" id="SignalP"/>
    </source>
</evidence>
<dbReference type="EMBL" id="FXAY01000001">
    <property type="protein sequence ID" value="SMG18867.1"/>
    <property type="molecule type" value="Genomic_DNA"/>
</dbReference>
<organism evidence="8 9">
    <name type="scientific">Agreia pratensis</name>
    <dbReference type="NCBI Taxonomy" id="150121"/>
    <lineage>
        <taxon>Bacteria</taxon>
        <taxon>Bacillati</taxon>
        <taxon>Actinomycetota</taxon>
        <taxon>Actinomycetes</taxon>
        <taxon>Micrococcales</taxon>
        <taxon>Microbacteriaceae</taxon>
        <taxon>Agreia</taxon>
    </lineage>
</organism>
<evidence type="ECO:0000256" key="1">
    <source>
        <dbReference type="ARBA" id="ARBA00022475"/>
    </source>
</evidence>
<sequence length="202" mass="20321">MMKETKAQQRSPRAVGRASTGLALTALVAALAAGCATTTDPGPTAAAPAPSSSENTAATPTPSPDACGPATAQEAAAAGIAALPAPAGLESSRWDAANADYSGYDPCAALSWSVVTLEFATVSSPAAILLFHDGVYLGTATEKAYGFTPAVERTADNSISVTYRFNQGMESNTEASGRAVATYTWNAATDSVEMVGDVPPTG</sequence>
<dbReference type="Proteomes" id="UP000193244">
    <property type="component" value="Unassembled WGS sequence"/>
</dbReference>
<dbReference type="AlphaFoldDB" id="A0A1X7IUL4"/>
<evidence type="ECO:0000256" key="2">
    <source>
        <dbReference type="ARBA" id="ARBA00022729"/>
    </source>
</evidence>
<keyword evidence="2 7" id="KW-0732">Signal</keyword>
<keyword evidence="4" id="KW-0564">Palmitate</keyword>
<evidence type="ECO:0000256" key="5">
    <source>
        <dbReference type="ARBA" id="ARBA00023288"/>
    </source>
</evidence>
<gene>
    <name evidence="8" type="ORF">SAMN06296010_0899</name>
</gene>
<keyword evidence="5 8" id="KW-0449">Lipoprotein</keyword>